<dbReference type="Proteomes" id="UP001056384">
    <property type="component" value="Chromosome 3"/>
</dbReference>
<evidence type="ECO:0000256" key="5">
    <source>
        <dbReference type="ARBA" id="ARBA00022807"/>
    </source>
</evidence>
<keyword evidence="10" id="KW-1185">Reference proteome</keyword>
<evidence type="ECO:0000256" key="7">
    <source>
        <dbReference type="SAM" id="MobiDB-lite"/>
    </source>
</evidence>
<feature type="region of interest" description="Disordered" evidence="7">
    <location>
        <begin position="155"/>
        <end position="376"/>
    </location>
</feature>
<dbReference type="PANTHER" id="PTHR24006">
    <property type="entry name" value="UBIQUITIN CARBOXYL-TERMINAL HYDROLASE"/>
    <property type="match status" value="1"/>
</dbReference>
<evidence type="ECO:0000313" key="10">
    <source>
        <dbReference type="Proteomes" id="UP001056384"/>
    </source>
</evidence>
<dbReference type="GO" id="GO:0005829">
    <property type="term" value="C:cytosol"/>
    <property type="evidence" value="ECO:0007669"/>
    <property type="project" value="TreeGrafter"/>
</dbReference>
<dbReference type="PROSITE" id="PS50235">
    <property type="entry name" value="USP_3"/>
    <property type="match status" value="1"/>
</dbReference>
<dbReference type="GO" id="GO:0004843">
    <property type="term" value="F:cysteine-type deubiquitinase activity"/>
    <property type="evidence" value="ECO:0007669"/>
    <property type="project" value="UniProtKB-UniRule"/>
</dbReference>
<dbReference type="EC" id="3.4.19.12" evidence="6"/>
<keyword evidence="5 6" id="KW-0788">Thiol protease</keyword>
<dbReference type="InterPro" id="IPR028889">
    <property type="entry name" value="USP"/>
</dbReference>
<reference evidence="9" key="1">
    <citation type="submission" date="2022-06" db="EMBL/GenBank/DDBJ databases">
        <title>Complete genome sequences of two strains of the flax pathogen Septoria linicola.</title>
        <authorList>
            <person name="Lapalu N."/>
            <person name="Simon A."/>
            <person name="Demenou B."/>
            <person name="Paumier D."/>
            <person name="Guillot M.-P."/>
            <person name="Gout L."/>
            <person name="Valade R."/>
        </authorList>
    </citation>
    <scope>NUCLEOTIDE SEQUENCE</scope>
    <source>
        <strain evidence="9">SE15195</strain>
    </source>
</reference>
<keyword evidence="4 6" id="KW-0378">Hydrolase</keyword>
<dbReference type="Pfam" id="PF00443">
    <property type="entry name" value="UCH"/>
    <property type="match status" value="1"/>
</dbReference>
<dbReference type="GO" id="GO:0006508">
    <property type="term" value="P:proteolysis"/>
    <property type="evidence" value="ECO:0007669"/>
    <property type="project" value="UniProtKB-KW"/>
</dbReference>
<dbReference type="CDD" id="cd02257">
    <property type="entry name" value="Peptidase_C19"/>
    <property type="match status" value="1"/>
</dbReference>
<keyword evidence="3 6" id="KW-0833">Ubl conjugation pathway</keyword>
<comment type="similarity">
    <text evidence="6">Belongs to the peptidase C19 family.</text>
</comment>
<feature type="compositionally biased region" description="Polar residues" evidence="7">
    <location>
        <begin position="281"/>
        <end position="294"/>
    </location>
</feature>
<feature type="compositionally biased region" description="Pro residues" evidence="7">
    <location>
        <begin position="300"/>
        <end position="314"/>
    </location>
</feature>
<evidence type="ECO:0000256" key="2">
    <source>
        <dbReference type="ARBA" id="ARBA00022670"/>
    </source>
</evidence>
<dbReference type="InterPro" id="IPR050164">
    <property type="entry name" value="Peptidase_C19"/>
</dbReference>
<dbReference type="OrthoDB" id="429671at2759"/>
<feature type="region of interest" description="Disordered" evidence="7">
    <location>
        <begin position="848"/>
        <end position="873"/>
    </location>
</feature>
<comment type="catalytic activity">
    <reaction evidence="1 6">
        <text>Thiol-dependent hydrolysis of ester, thioester, amide, peptide and isopeptide bonds formed by the C-terminal Gly of ubiquitin (a 76-residue protein attached to proteins as an intracellular targeting signal).</text>
        <dbReference type="EC" id="3.4.19.12"/>
    </reaction>
</comment>
<dbReference type="PROSITE" id="PS00973">
    <property type="entry name" value="USP_2"/>
    <property type="match status" value="1"/>
</dbReference>
<evidence type="ECO:0000256" key="3">
    <source>
        <dbReference type="ARBA" id="ARBA00022786"/>
    </source>
</evidence>
<feature type="compositionally biased region" description="Polar residues" evidence="7">
    <location>
        <begin position="343"/>
        <end position="356"/>
    </location>
</feature>
<evidence type="ECO:0000313" key="9">
    <source>
        <dbReference type="EMBL" id="USW50723.1"/>
    </source>
</evidence>
<dbReference type="InterPro" id="IPR038765">
    <property type="entry name" value="Papain-like_cys_pep_sf"/>
</dbReference>
<evidence type="ECO:0000256" key="4">
    <source>
        <dbReference type="ARBA" id="ARBA00022801"/>
    </source>
</evidence>
<feature type="region of interest" description="Disordered" evidence="7">
    <location>
        <begin position="88"/>
        <end position="138"/>
    </location>
</feature>
<proteinExistence type="inferred from homology"/>
<dbReference type="GO" id="GO:0016579">
    <property type="term" value="P:protein deubiquitination"/>
    <property type="evidence" value="ECO:0007669"/>
    <property type="project" value="InterPro"/>
</dbReference>
<sequence>MQNPYQQGGHGPNVPPALPMHPQRRDFNPYAQHAPLSPMQPYSGYQHPHAYYHAPPPRWQQQGYPQHYMPPQQWMPPQHYAQRSPMIVSSQPHGQPMTPVTRQQHPIPPIPQSTHSPRPVPQYIHHQPPAASPSPAPAQIHAPAAAFTPAAFPAPVPAVAPKPEERVETPPPPSSRRQSTAQNPLSLSPEYKVPYWPKLPWYSVPEGRSTFPARATPRRRRRRNLRAGNNAVALPSRESTKEEAPVAESEAQQIPAAADECEPEPQSETSTIAAPSEPETPATSQAPSESDYTNVSTPATPAPAPVSSPKPTPTQQPHARRATRTAIAVPSIPGLAKPKEASPRSTSHKQAQSQAGEETTPKPEEQATTTTEETAPVVEVQVETEAVRTPEAKPVPKSWADLVKRNAPKTAALAAGLQKSEVVTNGFQLPKSASLADALKQYSVNNDAQLNFLEPRGLVNTGNMCYMNSILQVLVFCVPFYTFLDQVRQRTVYSMKSDTPLVDAMIMFMREFKSLASADTADGLRSSLKQEQLEHYGESITPDYVYEVIRKLPRFASMRRGHQQDAEEFLGFLLEGLHDECVHVMQGQVEEQPQTNGVSSPETVLSPNSADGWLEVGPKQKAAITRTAGQQDAPSPITKVFGGHLRSELRVPGQKDSVTLEPYKPLQLDIGAQHVSNIVDALKNLTNIEALTGDFGGRGNVAKKQVFIDTLPPVLILHLKRFEYNSSLNGTQKIWKKVGYPLELQIPKEVFSPAKRAGLQISGLPKYRLTAVVYHHGKSAAGGHYTVDVLRQDSREWIRMDDTIIRRIRAEDVAEGGAEEDPKILAKALEQHKADQDMQKQRNMYQGLDEAEKEPEEEKPWSEVNGNISGHKKNWSGVAASVTNGTATPTSTTGKRTPIAKKEGVRDNKVAYILLYERIRD</sequence>
<dbReference type="InterPro" id="IPR001394">
    <property type="entry name" value="Peptidase_C19_UCH"/>
</dbReference>
<accession>A0A9Q9APF8</accession>
<dbReference type="EMBL" id="CP099420">
    <property type="protein sequence ID" value="USW50723.1"/>
    <property type="molecule type" value="Genomic_DNA"/>
</dbReference>
<dbReference type="GO" id="GO:0005634">
    <property type="term" value="C:nucleus"/>
    <property type="evidence" value="ECO:0007669"/>
    <property type="project" value="TreeGrafter"/>
</dbReference>
<evidence type="ECO:0000256" key="1">
    <source>
        <dbReference type="ARBA" id="ARBA00000707"/>
    </source>
</evidence>
<dbReference type="InterPro" id="IPR018200">
    <property type="entry name" value="USP_CS"/>
</dbReference>
<protein>
    <recommendedName>
        <fullName evidence="6">Ubiquitin carboxyl-terminal hydrolase</fullName>
        <ecNumber evidence="6">3.4.19.12</ecNumber>
    </recommendedName>
</protein>
<dbReference type="Gene3D" id="3.90.70.10">
    <property type="entry name" value="Cysteine proteinases"/>
    <property type="match status" value="1"/>
</dbReference>
<organism evidence="9 10">
    <name type="scientific">Septoria linicola</name>
    <dbReference type="NCBI Taxonomy" id="215465"/>
    <lineage>
        <taxon>Eukaryota</taxon>
        <taxon>Fungi</taxon>
        <taxon>Dikarya</taxon>
        <taxon>Ascomycota</taxon>
        <taxon>Pezizomycotina</taxon>
        <taxon>Dothideomycetes</taxon>
        <taxon>Dothideomycetidae</taxon>
        <taxon>Mycosphaerellales</taxon>
        <taxon>Mycosphaerellaceae</taxon>
        <taxon>Septoria</taxon>
    </lineage>
</organism>
<feature type="compositionally biased region" description="Basic residues" evidence="7">
    <location>
        <begin position="216"/>
        <end position="225"/>
    </location>
</feature>
<dbReference type="PANTHER" id="PTHR24006:SF687">
    <property type="entry name" value="UBIQUITIN CARBOXYL-TERMINAL HYDROLASE 10"/>
    <property type="match status" value="1"/>
</dbReference>
<dbReference type="SUPFAM" id="SSF54001">
    <property type="entry name" value="Cysteine proteinases"/>
    <property type="match status" value="1"/>
</dbReference>
<name>A0A9Q9APF8_9PEZI</name>
<feature type="region of interest" description="Disordered" evidence="7">
    <location>
        <begin position="1"/>
        <end position="31"/>
    </location>
</feature>
<evidence type="ECO:0000259" key="8">
    <source>
        <dbReference type="PROSITE" id="PS50235"/>
    </source>
</evidence>
<gene>
    <name evidence="9" type="ORF">Slin15195_G040420</name>
</gene>
<feature type="compositionally biased region" description="Polar residues" evidence="7">
    <location>
        <begin position="88"/>
        <end position="104"/>
    </location>
</feature>
<evidence type="ECO:0000256" key="6">
    <source>
        <dbReference type="RuleBase" id="RU366025"/>
    </source>
</evidence>
<dbReference type="AlphaFoldDB" id="A0A9Q9APF8"/>
<dbReference type="PROSITE" id="PS00972">
    <property type="entry name" value="USP_1"/>
    <property type="match status" value="1"/>
</dbReference>
<feature type="domain" description="USP" evidence="8">
    <location>
        <begin position="456"/>
        <end position="830"/>
    </location>
</feature>
<feature type="compositionally biased region" description="Low complexity" evidence="7">
    <location>
        <begin position="366"/>
        <end position="376"/>
    </location>
</feature>
<keyword evidence="2 6" id="KW-0645">Protease</keyword>